<dbReference type="PROSITE" id="PS00383">
    <property type="entry name" value="TYR_PHOSPHATASE_1"/>
    <property type="match status" value="1"/>
</dbReference>
<dbReference type="InterPro" id="IPR029021">
    <property type="entry name" value="Prot-tyrosine_phosphatase-like"/>
</dbReference>
<dbReference type="Gene3D" id="3.90.190.10">
    <property type="entry name" value="Protein tyrosine phosphatase superfamily"/>
    <property type="match status" value="1"/>
</dbReference>
<dbReference type="FunFam" id="3.90.190.10:FF:000157">
    <property type="entry name" value="Protein-tyrosine phosphatase"/>
    <property type="match status" value="1"/>
</dbReference>
<reference evidence="2" key="1">
    <citation type="submission" date="2019-08" db="EMBL/GenBank/DDBJ databases">
        <authorList>
            <person name="Kucharzyk K."/>
            <person name="Murdoch R.W."/>
            <person name="Higgins S."/>
            <person name="Loffler F."/>
        </authorList>
    </citation>
    <scope>NUCLEOTIDE SEQUENCE</scope>
</reference>
<dbReference type="Pfam" id="PF22785">
    <property type="entry name" value="Tc-R-P"/>
    <property type="match status" value="1"/>
</dbReference>
<proteinExistence type="predicted"/>
<sequence length="64" mass="7305">MLAVHCLGGLGRTGTVLTAWLIRDGLTAQEALRRVRLLDPRYVQSAEQEVFLHEYEELILQKII</sequence>
<dbReference type="EMBL" id="VSSQ01057998">
    <property type="protein sequence ID" value="MPN11744.1"/>
    <property type="molecule type" value="Genomic_DNA"/>
</dbReference>
<evidence type="ECO:0000313" key="2">
    <source>
        <dbReference type="EMBL" id="MPN11744.1"/>
    </source>
</evidence>
<evidence type="ECO:0000259" key="1">
    <source>
        <dbReference type="PROSITE" id="PS50056"/>
    </source>
</evidence>
<gene>
    <name evidence="2" type="ORF">SDC9_159052</name>
</gene>
<feature type="domain" description="Tyrosine specific protein phosphatases" evidence="1">
    <location>
        <begin position="1"/>
        <end position="50"/>
    </location>
</feature>
<dbReference type="SUPFAM" id="SSF52799">
    <property type="entry name" value="(Phosphotyrosine protein) phosphatases II"/>
    <property type="match status" value="1"/>
</dbReference>
<organism evidence="2">
    <name type="scientific">bioreactor metagenome</name>
    <dbReference type="NCBI Taxonomy" id="1076179"/>
    <lineage>
        <taxon>unclassified sequences</taxon>
        <taxon>metagenomes</taxon>
        <taxon>ecological metagenomes</taxon>
    </lineage>
</organism>
<comment type="caution">
    <text evidence="2">The sequence shown here is derived from an EMBL/GenBank/DDBJ whole genome shotgun (WGS) entry which is preliminary data.</text>
</comment>
<name>A0A645FGY4_9ZZZZ</name>
<dbReference type="AlphaFoldDB" id="A0A645FGY4"/>
<dbReference type="InterPro" id="IPR016130">
    <property type="entry name" value="Tyr_Pase_AS"/>
</dbReference>
<dbReference type="InterPro" id="IPR000387">
    <property type="entry name" value="Tyr_Pase_dom"/>
</dbReference>
<dbReference type="InterPro" id="IPR050561">
    <property type="entry name" value="PTP"/>
</dbReference>
<dbReference type="PANTHER" id="PTHR23339">
    <property type="entry name" value="TYROSINE SPECIFIC PROTEIN PHOSPHATASE AND DUAL SPECIFICITY PROTEIN PHOSPHATASE"/>
    <property type="match status" value="1"/>
</dbReference>
<accession>A0A645FGY4</accession>
<dbReference type="PROSITE" id="PS50056">
    <property type="entry name" value="TYR_PHOSPHATASE_2"/>
    <property type="match status" value="1"/>
</dbReference>
<protein>
    <recommendedName>
        <fullName evidence="1">Tyrosine specific protein phosphatases domain-containing protein</fullName>
    </recommendedName>
</protein>